<feature type="compositionally biased region" description="Pro residues" evidence="1">
    <location>
        <begin position="163"/>
        <end position="173"/>
    </location>
</feature>
<gene>
    <name evidence="3" type="ORF">K9B37_08735</name>
</gene>
<organism evidence="3 4">
    <name type="scientific">Microvirga puerhi</name>
    <dbReference type="NCBI Taxonomy" id="2876078"/>
    <lineage>
        <taxon>Bacteria</taxon>
        <taxon>Pseudomonadati</taxon>
        <taxon>Pseudomonadota</taxon>
        <taxon>Alphaproteobacteria</taxon>
        <taxon>Hyphomicrobiales</taxon>
        <taxon>Methylobacteriaceae</taxon>
        <taxon>Microvirga</taxon>
    </lineage>
</organism>
<dbReference type="InterPro" id="IPR036366">
    <property type="entry name" value="PGBDSf"/>
</dbReference>
<feature type="compositionally biased region" description="Low complexity" evidence="1">
    <location>
        <begin position="10"/>
        <end position="27"/>
    </location>
</feature>
<feature type="domain" description="Peptidoglycan binding-like" evidence="2">
    <location>
        <begin position="207"/>
        <end position="260"/>
    </location>
</feature>
<dbReference type="Gene3D" id="1.10.101.10">
    <property type="entry name" value="PGBD-like superfamily/PGBD"/>
    <property type="match status" value="1"/>
</dbReference>
<reference evidence="3 4" key="1">
    <citation type="submission" date="2021-09" db="EMBL/GenBank/DDBJ databases">
        <title>The complete genome sequence of a new microorganism.</title>
        <authorList>
            <person name="Zi Z."/>
        </authorList>
    </citation>
    <scope>NUCLEOTIDE SEQUENCE [LARGE SCALE GENOMIC DNA]</scope>
    <source>
        <strain evidence="3 4">WGZ8</strain>
    </source>
</reference>
<evidence type="ECO:0000256" key="1">
    <source>
        <dbReference type="SAM" id="MobiDB-lite"/>
    </source>
</evidence>
<dbReference type="Pfam" id="PF01471">
    <property type="entry name" value="PG_binding_1"/>
    <property type="match status" value="1"/>
</dbReference>
<sequence length="269" mass="27869">MTSSPPPARRAPAARRPAASSRRAPPAKARKEPGLGAKAVLFLLDHPREALVSALLAACAGAIAWNALALQTVRHPAPLFSRSASHAPENVPSNLLPPSRPAPVSAPAPAVEPLAAEPPPVVNHAVSTAPPAAPQPVKPPPRSAITDLITKGEVTQPQRVTVAPPPAPAPARPQPQAQAAQDSIADMIRMGGPVPVPPASVGKPEADPVLLGQRALAKLGYNVKPDGLMGSETRQALERFERDRHLPVTGEFGGRTLRELTSLAGLPMP</sequence>
<dbReference type="Proteomes" id="UP000704176">
    <property type="component" value="Unassembled WGS sequence"/>
</dbReference>
<feature type="region of interest" description="Disordered" evidence="1">
    <location>
        <begin position="1"/>
        <end position="32"/>
    </location>
</feature>
<proteinExistence type="predicted"/>
<comment type="caution">
    <text evidence="3">The sequence shown here is derived from an EMBL/GenBank/DDBJ whole genome shotgun (WGS) entry which is preliminary data.</text>
</comment>
<dbReference type="InterPro" id="IPR036365">
    <property type="entry name" value="PGBD-like_sf"/>
</dbReference>
<evidence type="ECO:0000259" key="2">
    <source>
        <dbReference type="Pfam" id="PF01471"/>
    </source>
</evidence>
<keyword evidence="4" id="KW-1185">Reference proteome</keyword>
<protein>
    <submittedName>
        <fullName evidence="3">Peptidoglycan-binding protein</fullName>
    </submittedName>
</protein>
<feature type="region of interest" description="Disordered" evidence="1">
    <location>
        <begin position="159"/>
        <end position="181"/>
    </location>
</feature>
<dbReference type="SUPFAM" id="SSF47090">
    <property type="entry name" value="PGBD-like"/>
    <property type="match status" value="1"/>
</dbReference>
<dbReference type="RefSeq" id="WP_224312697.1">
    <property type="nucleotide sequence ID" value="NZ_JAIRBM010000005.1"/>
</dbReference>
<dbReference type="InterPro" id="IPR002477">
    <property type="entry name" value="Peptidoglycan-bd-like"/>
</dbReference>
<name>A0ABS7VN47_9HYPH</name>
<evidence type="ECO:0000313" key="3">
    <source>
        <dbReference type="EMBL" id="MBZ6076373.1"/>
    </source>
</evidence>
<dbReference type="EMBL" id="JAIRBM010000005">
    <property type="protein sequence ID" value="MBZ6076373.1"/>
    <property type="molecule type" value="Genomic_DNA"/>
</dbReference>
<feature type="region of interest" description="Disordered" evidence="1">
    <location>
        <begin position="84"/>
        <end position="111"/>
    </location>
</feature>
<evidence type="ECO:0000313" key="4">
    <source>
        <dbReference type="Proteomes" id="UP000704176"/>
    </source>
</evidence>
<accession>A0ABS7VN47</accession>